<evidence type="ECO:0000256" key="1">
    <source>
        <dbReference type="ARBA" id="ARBA00009437"/>
    </source>
</evidence>
<dbReference type="Pfam" id="PF03466">
    <property type="entry name" value="LysR_substrate"/>
    <property type="match status" value="1"/>
</dbReference>
<dbReference type="InterPro" id="IPR036388">
    <property type="entry name" value="WH-like_DNA-bd_sf"/>
</dbReference>
<dbReference type="RefSeq" id="WP_230348513.1">
    <property type="nucleotide sequence ID" value="NZ_JBIWXY010000002.1"/>
</dbReference>
<dbReference type="InterPro" id="IPR000847">
    <property type="entry name" value="LysR_HTH_N"/>
</dbReference>
<keyword evidence="8" id="KW-1185">Reference proteome</keyword>
<evidence type="ECO:0000256" key="3">
    <source>
        <dbReference type="ARBA" id="ARBA00023125"/>
    </source>
</evidence>
<reference evidence="7 8" key="1">
    <citation type="submission" date="2024-11" db="EMBL/GenBank/DDBJ databases">
        <authorList>
            <person name="Kaparullina E.N."/>
            <person name="Delegan Y.A."/>
            <person name="Doronina N.V."/>
        </authorList>
    </citation>
    <scope>NUCLEOTIDE SEQUENCE [LARGE SCALE GENOMIC DNA]</scope>
    <source>
        <strain evidence="7 8">7sh_L</strain>
    </source>
</reference>
<evidence type="ECO:0000256" key="4">
    <source>
        <dbReference type="ARBA" id="ARBA00023159"/>
    </source>
</evidence>
<evidence type="ECO:0000256" key="5">
    <source>
        <dbReference type="ARBA" id="ARBA00023163"/>
    </source>
</evidence>
<evidence type="ECO:0000256" key="2">
    <source>
        <dbReference type="ARBA" id="ARBA00023015"/>
    </source>
</evidence>
<dbReference type="InterPro" id="IPR036390">
    <property type="entry name" value="WH_DNA-bd_sf"/>
</dbReference>
<evidence type="ECO:0000259" key="6">
    <source>
        <dbReference type="PROSITE" id="PS50931"/>
    </source>
</evidence>
<protein>
    <submittedName>
        <fullName evidence="7">LysR substrate-binding domain-containing protein</fullName>
    </submittedName>
</protein>
<dbReference type="PRINTS" id="PR00039">
    <property type="entry name" value="HTHLYSR"/>
</dbReference>
<dbReference type="PANTHER" id="PTHR30346">
    <property type="entry name" value="TRANSCRIPTIONAL DUAL REGULATOR HCAR-RELATED"/>
    <property type="match status" value="1"/>
</dbReference>
<comment type="caution">
    <text evidence="7">The sequence shown here is derived from an EMBL/GenBank/DDBJ whole genome shotgun (WGS) entry which is preliminary data.</text>
</comment>
<dbReference type="EMBL" id="JBIWXY010000002">
    <property type="protein sequence ID" value="MFJ5446716.1"/>
    <property type="molecule type" value="Genomic_DNA"/>
</dbReference>
<evidence type="ECO:0000313" key="8">
    <source>
        <dbReference type="Proteomes" id="UP001617669"/>
    </source>
</evidence>
<proteinExistence type="inferred from homology"/>
<dbReference type="PANTHER" id="PTHR30346:SF26">
    <property type="entry name" value="HYDROGEN PEROXIDE-INDUCIBLE GENES ACTIVATOR"/>
    <property type="match status" value="1"/>
</dbReference>
<keyword evidence="5" id="KW-0804">Transcription</keyword>
<dbReference type="CDD" id="cd08411">
    <property type="entry name" value="PBP2_OxyR"/>
    <property type="match status" value="1"/>
</dbReference>
<organism evidence="7 8">
    <name type="scientific">Methylobacillus methanolivorans</name>
    <dbReference type="NCBI Taxonomy" id="1848927"/>
    <lineage>
        <taxon>Bacteria</taxon>
        <taxon>Pseudomonadati</taxon>
        <taxon>Pseudomonadota</taxon>
        <taxon>Betaproteobacteria</taxon>
        <taxon>Nitrosomonadales</taxon>
        <taxon>Methylophilaceae</taxon>
        <taxon>Methylobacillus</taxon>
    </lineage>
</organism>
<feature type="domain" description="HTH lysR-type" evidence="6">
    <location>
        <begin position="1"/>
        <end position="58"/>
    </location>
</feature>
<gene>
    <name evidence="7" type="ORF">ACIKP9_10800</name>
</gene>
<dbReference type="SUPFAM" id="SSF53850">
    <property type="entry name" value="Periplasmic binding protein-like II"/>
    <property type="match status" value="1"/>
</dbReference>
<dbReference type="SUPFAM" id="SSF46785">
    <property type="entry name" value="Winged helix' DNA-binding domain"/>
    <property type="match status" value="1"/>
</dbReference>
<comment type="similarity">
    <text evidence="1">Belongs to the LysR transcriptional regulatory family.</text>
</comment>
<keyword evidence="2" id="KW-0805">Transcription regulation</keyword>
<sequence length="291" mass="32620">MNLRDLNYLIAVADCKNFSQAASQCAIGQPTLSVQIKKLEDYLDVPLFVRNKNQVDITEIGEQVVQVARRIVADAEQIRMIAAQAQLPTCGKLSLGAFPSVASYVLPEYVFRIKQHFPAMKMLVIEEKTNALIELLLSMKLDAALLALPVKPQELEASPLFEDPFTLAVASDHALADHDEVDLNAIDQENLLLLDEGHCLRDQALQICNPSRFIEDDFRASSLETLRFMVKNGVGVTLMPSVAIQPDESDIRYINIRQKPSRTIALVWHCHHPRRRLLQELASLLAYKPIA</sequence>
<dbReference type="Pfam" id="PF00126">
    <property type="entry name" value="HTH_1"/>
    <property type="match status" value="1"/>
</dbReference>
<name>A0ABW8GMX8_9PROT</name>
<keyword evidence="3" id="KW-0238">DNA-binding</keyword>
<dbReference type="PROSITE" id="PS50931">
    <property type="entry name" value="HTH_LYSR"/>
    <property type="match status" value="1"/>
</dbReference>
<accession>A0ABW8GMX8</accession>
<dbReference type="Gene3D" id="3.40.190.10">
    <property type="entry name" value="Periplasmic binding protein-like II"/>
    <property type="match status" value="2"/>
</dbReference>
<dbReference type="InterPro" id="IPR005119">
    <property type="entry name" value="LysR_subst-bd"/>
</dbReference>
<keyword evidence="4" id="KW-0010">Activator</keyword>
<dbReference type="Proteomes" id="UP001617669">
    <property type="component" value="Unassembled WGS sequence"/>
</dbReference>
<dbReference type="Gene3D" id="1.10.10.10">
    <property type="entry name" value="Winged helix-like DNA-binding domain superfamily/Winged helix DNA-binding domain"/>
    <property type="match status" value="1"/>
</dbReference>
<evidence type="ECO:0000313" key="7">
    <source>
        <dbReference type="EMBL" id="MFJ5446716.1"/>
    </source>
</evidence>